<dbReference type="Proteomes" id="UP000616151">
    <property type="component" value="Unassembled WGS sequence"/>
</dbReference>
<reference evidence="1" key="1">
    <citation type="submission" date="2021-01" db="EMBL/GenBank/DDBJ databases">
        <authorList>
            <person name="Sun Q."/>
        </authorList>
    </citation>
    <scope>NUCLEOTIDE SEQUENCE</scope>
    <source>
        <strain evidence="1">YIM B02566</strain>
    </source>
</reference>
<accession>A0ACC5R1Q6</accession>
<evidence type="ECO:0000313" key="1">
    <source>
        <dbReference type="EMBL" id="MBK1866575.1"/>
    </source>
</evidence>
<dbReference type="EMBL" id="JAENHL010000006">
    <property type="protein sequence ID" value="MBK1866575.1"/>
    <property type="molecule type" value="Genomic_DNA"/>
</dbReference>
<name>A0ACC5R1Q6_9HYPH</name>
<keyword evidence="2" id="KW-1185">Reference proteome</keyword>
<evidence type="ECO:0000313" key="2">
    <source>
        <dbReference type="Proteomes" id="UP000616151"/>
    </source>
</evidence>
<organism evidence="1 2">
    <name type="scientific">Taklimakanibacter albus</name>
    <dbReference type="NCBI Taxonomy" id="2800327"/>
    <lineage>
        <taxon>Bacteria</taxon>
        <taxon>Pseudomonadati</taxon>
        <taxon>Pseudomonadota</taxon>
        <taxon>Alphaproteobacteria</taxon>
        <taxon>Hyphomicrobiales</taxon>
        <taxon>Aestuariivirgaceae</taxon>
        <taxon>Taklimakanibacter</taxon>
    </lineage>
</organism>
<comment type="caution">
    <text evidence="1">The sequence shown here is derived from an EMBL/GenBank/DDBJ whole genome shotgun (WGS) entry which is preliminary data.</text>
</comment>
<proteinExistence type="predicted"/>
<gene>
    <name evidence="1" type="ORF">JHL16_09445</name>
</gene>
<sequence length="720" mass="79965">MMRQFELVERVMSYDKGADEDLLNRAYVYAMKAHGGQKRASGEAYFNHPLEVAAILAEMKLDGATIAAALLHDVVEDTEATQAQIEEKFGHEIASLVDGLTKIKRLDLVTKEATQAENLRKLLLAMAKDVRVLLVKLADRLHNMRTLGHMAADKKIRIAQETMDIYAPLAGRMGMQNVREELEDIAFRVLNPDAFATVKKRLDRLHEESGSLLVEIEKELKAELAANGIEAKVTGREKRPYSIWRKMERKSLSLGQLSDIFGFRVIVAGVDECYRALGVAHRTWRAVPGRFKDYISTPKQNDYQSLHTTVIGPHHRRVEMQIRTREMNEIAERGVAAHALYKDVRRVEDAVNGVRVPSAESNAYRWLRHLVEMLSEGESPREFLEHTRLELFQDQVFCFTPKGQLIALPRGATPIDFAYAVHTSVGDSCVGCRINGRHAPLVTQLDNGDEVEIIRSEAQVPPAAWEGLAVTGKARAAIRRATRLATRRQYAGLGQEIVERLLDKVGKPYVKQDVAAAIARTGHKNLEDALSAVGRGELAAADILKAMGLVVEAPTPQRKKPATRHGEAESGIPIRGAGRDQALKFSLATGAVPGERIVGIRMPGEGIVIHPIFARALESYDSEPSRWIDLTWDTTTDGQRFPARILVKVHNEVGALAQVTQVIGDSGANIDELQMVTQVGARDFFDLDILIEVHDLKHLNQIMRDLSLKPLVSSVDRAEG</sequence>
<protein>
    <submittedName>
        <fullName evidence="1">Bifunctional (P)ppGpp synthetase/guanosine-3',5'-bis(Diphosphate) 3'-pyrophosphohydrolase</fullName>
    </submittedName>
</protein>